<protein>
    <recommendedName>
        <fullName evidence="2">Ice-binding protein C-terminal domain-containing protein</fullName>
    </recommendedName>
</protein>
<dbReference type="Pfam" id="PF07589">
    <property type="entry name" value="PEP-CTERM"/>
    <property type="match status" value="1"/>
</dbReference>
<proteinExistence type="predicted"/>
<evidence type="ECO:0000313" key="3">
    <source>
        <dbReference type="EMBL" id="TMQ77250.1"/>
    </source>
</evidence>
<gene>
    <name evidence="3" type="ORF">ACCUM_3373</name>
</gene>
<accession>A0A5S4EP77</accession>
<keyword evidence="4" id="KW-1185">Reference proteome</keyword>
<feature type="signal peptide" evidence="1">
    <location>
        <begin position="1"/>
        <end position="22"/>
    </location>
</feature>
<dbReference type="InterPro" id="IPR013424">
    <property type="entry name" value="Ice-binding_C"/>
</dbReference>
<dbReference type="EMBL" id="SWAD01000029">
    <property type="protein sequence ID" value="TMQ77250.1"/>
    <property type="molecule type" value="Genomic_DNA"/>
</dbReference>
<keyword evidence="1" id="KW-0732">Signal</keyword>
<name>A0A5S4EP77_9PROT</name>
<evidence type="ECO:0000256" key="1">
    <source>
        <dbReference type="SAM" id="SignalP"/>
    </source>
</evidence>
<dbReference type="NCBIfam" id="TIGR02595">
    <property type="entry name" value="PEP_CTERM"/>
    <property type="match status" value="1"/>
</dbReference>
<feature type="domain" description="Ice-binding protein C-terminal" evidence="2">
    <location>
        <begin position="207"/>
        <end position="228"/>
    </location>
</feature>
<feature type="chain" id="PRO_5024350315" description="Ice-binding protein C-terminal domain-containing protein" evidence="1">
    <location>
        <begin position="23"/>
        <end position="232"/>
    </location>
</feature>
<evidence type="ECO:0000259" key="2">
    <source>
        <dbReference type="Pfam" id="PF07589"/>
    </source>
</evidence>
<dbReference type="RefSeq" id="WP_138677888.1">
    <property type="nucleotide sequence ID" value="NZ_SWAD01000029.1"/>
</dbReference>
<dbReference type="Proteomes" id="UP000306324">
    <property type="component" value="Unassembled WGS sequence"/>
</dbReference>
<reference evidence="3 4" key="1">
    <citation type="submission" date="2019-04" db="EMBL/GenBank/DDBJ databases">
        <title>A novel phosphate-accumulating bacterium identified in bioreactor for phosphate removal from wastewater.</title>
        <authorList>
            <person name="Kotlyarov R.Y."/>
            <person name="Beletsky A.V."/>
            <person name="Kallistova A.Y."/>
            <person name="Dorofeev A.G."/>
            <person name="Nikolaev Y.Y."/>
            <person name="Pimenov N.V."/>
            <person name="Ravin N.V."/>
            <person name="Mardanov A.V."/>
        </authorList>
    </citation>
    <scope>NUCLEOTIDE SEQUENCE [LARGE SCALE GENOMIC DNA]</scope>
    <source>
        <strain evidence="3 4">Bin19</strain>
    </source>
</reference>
<evidence type="ECO:0000313" key="4">
    <source>
        <dbReference type="Proteomes" id="UP000306324"/>
    </source>
</evidence>
<dbReference type="AlphaFoldDB" id="A0A5S4EP77"/>
<organism evidence="3 4">
    <name type="scientific">Candidatus Accumulibacter phosphatis</name>
    <dbReference type="NCBI Taxonomy" id="327160"/>
    <lineage>
        <taxon>Bacteria</taxon>
        <taxon>Pseudomonadati</taxon>
        <taxon>Pseudomonadota</taxon>
        <taxon>Betaproteobacteria</taxon>
        <taxon>Candidatus Accumulibacter</taxon>
    </lineage>
</organism>
<sequence length="232" mass="23792">MMLKKMLGVSAVIVATAVPATAGATLMTSDVGYTGPFLNLSAQANGQYNFTFGPVNLPGGMTFTRDPSTASNSGLGAVLGQGGYGLAANGSFGGSAVYAGLDGSSGWMRFVLSAPVSQFGAYLNYATPGYGDAMIEVLDQAGNVIESHNLATEAPISTPGGFNQFAFRGIDYGQTAIWGLQLRDSYVLAAASSTGDPTNPNDPGNGIPEPESILLLALGLVGIGLNRRRARR</sequence>
<comment type="caution">
    <text evidence="3">The sequence shown here is derived from an EMBL/GenBank/DDBJ whole genome shotgun (WGS) entry which is preliminary data.</text>
</comment>